<feature type="transmembrane region" description="Helical" evidence="5">
    <location>
        <begin position="388"/>
        <end position="406"/>
    </location>
</feature>
<sequence>MKTWTGKGLTTTQGRPKDSSSPGCGTGGMQIGRILIVSLFLLFSSIQGIDVKPQKELYMPNYRFYHNLKLIDDEIQYLLKFPNYVKLFSQYRSRQNRPQYLLHICNFTEIRRKKPQILFSYGEHAREFLPVESAIFFLRNLTGGLLPHADLYSKQFTHRILSQSDLYIILMANPDGRHYIEQTSNYCWRGTSSGVDLDRNFDWEFGGKGSTSNTQDEEYRGNEPFSEPESVVFQEISAEVSFDAFFSFHSGINHIYIPYSDTRSRILHREPDNVDEMMKLASQLSHCSRHWYKYGTSHQLINYTADGTIFDYMAGVRKIPFSFTIELWGKQHQGLSCFDLFNPESQELKELVQSLHPLYINIIQYLAEWKSSNQPNMVNPNSEHPSMVLGYMLLGITVAVSALVCLHRKLRNCPNFYQHQRIVSLKTLSSSFPAKNL</sequence>
<dbReference type="PROSITE" id="PS52035">
    <property type="entry name" value="PEPTIDASE_M14"/>
    <property type="match status" value="1"/>
</dbReference>
<protein>
    <submittedName>
        <fullName evidence="8">Carboxypeptidase A4-like isoform X1</fullName>
    </submittedName>
</protein>
<dbReference type="RefSeq" id="XP_022330597.1">
    <property type="nucleotide sequence ID" value="XM_022474889.1"/>
</dbReference>
<keyword evidence="5" id="KW-0472">Membrane</keyword>
<dbReference type="GO" id="GO:0004181">
    <property type="term" value="F:metallocarboxypeptidase activity"/>
    <property type="evidence" value="ECO:0007669"/>
    <property type="project" value="InterPro"/>
</dbReference>
<dbReference type="Proteomes" id="UP000694844">
    <property type="component" value="Chromosome 4"/>
</dbReference>
<evidence type="ECO:0000256" key="1">
    <source>
        <dbReference type="ARBA" id="ARBA00001947"/>
    </source>
</evidence>
<comment type="cofactor">
    <cofactor evidence="1">
        <name>Zn(2+)</name>
        <dbReference type="ChEBI" id="CHEBI:29105"/>
    </cofactor>
</comment>
<dbReference type="AlphaFoldDB" id="A0A8B8DQS1"/>
<dbReference type="GO" id="GO:0005615">
    <property type="term" value="C:extracellular space"/>
    <property type="evidence" value="ECO:0007669"/>
    <property type="project" value="TreeGrafter"/>
</dbReference>
<feature type="region of interest" description="Disordered" evidence="4">
    <location>
        <begin position="1"/>
        <end position="24"/>
    </location>
</feature>
<evidence type="ECO:0000256" key="3">
    <source>
        <dbReference type="PROSITE-ProRule" id="PRU01379"/>
    </source>
</evidence>
<dbReference type="SMART" id="SM00631">
    <property type="entry name" value="Zn_pept"/>
    <property type="match status" value="1"/>
</dbReference>
<name>A0A8B8DQS1_CRAVI</name>
<evidence type="ECO:0000313" key="7">
    <source>
        <dbReference type="Proteomes" id="UP000694844"/>
    </source>
</evidence>
<dbReference type="InterPro" id="IPR034269">
    <property type="entry name" value="At5g42320_M14_CPD"/>
</dbReference>
<dbReference type="PANTHER" id="PTHR11705">
    <property type="entry name" value="PROTEASE FAMILY M14 CARBOXYPEPTIDASE A,B"/>
    <property type="match status" value="1"/>
</dbReference>
<feature type="active site" description="Proton donor/acceptor" evidence="3">
    <location>
        <position position="326"/>
    </location>
</feature>
<dbReference type="CDD" id="cd06227">
    <property type="entry name" value="M14-CPA-like"/>
    <property type="match status" value="1"/>
</dbReference>
<gene>
    <name evidence="8" type="primary">LOC111128927</name>
</gene>
<keyword evidence="5" id="KW-0812">Transmembrane</keyword>
<evidence type="ECO:0000256" key="5">
    <source>
        <dbReference type="SAM" id="Phobius"/>
    </source>
</evidence>
<accession>A0A8B8DQS1</accession>
<feature type="domain" description="Peptidase M14" evidence="6">
    <location>
        <begin position="64"/>
        <end position="366"/>
    </location>
</feature>
<evidence type="ECO:0000313" key="8">
    <source>
        <dbReference type="RefSeq" id="XP_022330597.1"/>
    </source>
</evidence>
<comment type="similarity">
    <text evidence="2 3">Belongs to the peptidase M14 family.</text>
</comment>
<keyword evidence="7" id="KW-1185">Reference proteome</keyword>
<dbReference type="OrthoDB" id="3626597at2759"/>
<evidence type="ECO:0000259" key="6">
    <source>
        <dbReference type="PROSITE" id="PS52035"/>
    </source>
</evidence>
<evidence type="ECO:0000256" key="4">
    <source>
        <dbReference type="SAM" id="MobiDB-lite"/>
    </source>
</evidence>
<dbReference type="PANTHER" id="PTHR11705:SF119">
    <property type="entry name" value="OS02G0119300 PROTEIN"/>
    <property type="match status" value="1"/>
</dbReference>
<dbReference type="GeneID" id="111128927"/>
<feature type="compositionally biased region" description="Polar residues" evidence="4">
    <location>
        <begin position="8"/>
        <end position="23"/>
    </location>
</feature>
<dbReference type="InterPro" id="IPR000834">
    <property type="entry name" value="Peptidase_M14"/>
</dbReference>
<dbReference type="GO" id="GO:0008270">
    <property type="term" value="F:zinc ion binding"/>
    <property type="evidence" value="ECO:0007669"/>
    <property type="project" value="InterPro"/>
</dbReference>
<dbReference type="KEGG" id="cvn:111128927"/>
<keyword evidence="5" id="KW-1133">Transmembrane helix</keyword>
<organism evidence="7 8">
    <name type="scientific">Crassostrea virginica</name>
    <name type="common">Eastern oyster</name>
    <dbReference type="NCBI Taxonomy" id="6565"/>
    <lineage>
        <taxon>Eukaryota</taxon>
        <taxon>Metazoa</taxon>
        <taxon>Spiralia</taxon>
        <taxon>Lophotrochozoa</taxon>
        <taxon>Mollusca</taxon>
        <taxon>Bivalvia</taxon>
        <taxon>Autobranchia</taxon>
        <taxon>Pteriomorphia</taxon>
        <taxon>Ostreida</taxon>
        <taxon>Ostreoidea</taxon>
        <taxon>Ostreidae</taxon>
        <taxon>Crassostrea</taxon>
    </lineage>
</organism>
<evidence type="ECO:0000256" key="2">
    <source>
        <dbReference type="ARBA" id="ARBA00005988"/>
    </source>
</evidence>
<dbReference type="GO" id="GO:0006508">
    <property type="term" value="P:proteolysis"/>
    <property type="evidence" value="ECO:0007669"/>
    <property type="project" value="InterPro"/>
</dbReference>
<reference evidence="8" key="1">
    <citation type="submission" date="2025-08" db="UniProtKB">
        <authorList>
            <consortium name="RefSeq"/>
        </authorList>
    </citation>
    <scope>IDENTIFICATION</scope>
    <source>
        <tissue evidence="8">Whole sample</tissue>
    </source>
</reference>
<dbReference type="Pfam" id="PF00246">
    <property type="entry name" value="Peptidase_M14"/>
    <property type="match status" value="1"/>
</dbReference>
<proteinExistence type="inferred from homology"/>
<dbReference type="SUPFAM" id="SSF53187">
    <property type="entry name" value="Zn-dependent exopeptidases"/>
    <property type="match status" value="1"/>
</dbReference>
<dbReference type="Gene3D" id="3.40.630.10">
    <property type="entry name" value="Zn peptidases"/>
    <property type="match status" value="1"/>
</dbReference>